<dbReference type="PANTHER" id="PTHR31900:SF29">
    <property type="entry name" value="FBD-LIKE DOMAIN FAMILY PROTEIN"/>
    <property type="match status" value="1"/>
</dbReference>
<dbReference type="Pfam" id="PF00646">
    <property type="entry name" value="F-box"/>
    <property type="match status" value="1"/>
</dbReference>
<dbReference type="InterPro" id="IPR001810">
    <property type="entry name" value="F-box_dom"/>
</dbReference>
<reference evidence="2 3" key="1">
    <citation type="submission" date="2020-12" db="EMBL/GenBank/DDBJ databases">
        <title>Concerted genomic and epigenomic changes stabilize Arabidopsis allopolyploids.</title>
        <authorList>
            <person name="Chen Z."/>
        </authorList>
    </citation>
    <scope>NUCLEOTIDE SEQUENCE [LARGE SCALE GENOMIC DNA]</scope>
    <source>
        <strain evidence="2">As9502</strain>
        <tissue evidence="2">Leaf</tissue>
    </source>
</reference>
<dbReference type="Proteomes" id="UP000694251">
    <property type="component" value="Chromosome 13"/>
</dbReference>
<protein>
    <submittedName>
        <fullName evidence="2">FBD domain</fullName>
    </submittedName>
</protein>
<dbReference type="SMART" id="SM00579">
    <property type="entry name" value="FBD"/>
    <property type="match status" value="1"/>
</dbReference>
<dbReference type="InterPro" id="IPR050232">
    <property type="entry name" value="FBL13/AtMIF1-like"/>
</dbReference>
<gene>
    <name evidence="2" type="ORF">ISN44_As13g019590</name>
</gene>
<dbReference type="CDD" id="cd22160">
    <property type="entry name" value="F-box_AtFBL13-like"/>
    <property type="match status" value="1"/>
</dbReference>
<feature type="domain" description="F-box" evidence="1">
    <location>
        <begin position="1"/>
        <end position="54"/>
    </location>
</feature>
<dbReference type="InterPro" id="IPR006566">
    <property type="entry name" value="FBD"/>
</dbReference>
<dbReference type="Pfam" id="PF08387">
    <property type="entry name" value="FBD"/>
    <property type="match status" value="1"/>
</dbReference>
<dbReference type="Pfam" id="PF24758">
    <property type="entry name" value="LRR_At5g56370"/>
    <property type="match status" value="1"/>
</dbReference>
<dbReference type="EMBL" id="JAEFBJ010000013">
    <property type="protein sequence ID" value="KAG7538145.1"/>
    <property type="molecule type" value="Genomic_DNA"/>
</dbReference>
<dbReference type="InterPro" id="IPR055411">
    <property type="entry name" value="LRR_FXL15/At3g58940/PEG3-like"/>
</dbReference>
<dbReference type="AlphaFoldDB" id="A0A8T1XVB4"/>
<dbReference type="InterPro" id="IPR053781">
    <property type="entry name" value="F-box_AtFBL13-like"/>
</dbReference>
<proteinExistence type="predicted"/>
<evidence type="ECO:0000259" key="1">
    <source>
        <dbReference type="PROSITE" id="PS50181"/>
    </source>
</evidence>
<evidence type="ECO:0000313" key="3">
    <source>
        <dbReference type="Proteomes" id="UP000694251"/>
    </source>
</evidence>
<dbReference type="PROSITE" id="PS50181">
    <property type="entry name" value="FBOX"/>
    <property type="match status" value="1"/>
</dbReference>
<dbReference type="PANTHER" id="PTHR31900">
    <property type="entry name" value="F-BOX/RNI SUPERFAMILY PROTEIN-RELATED"/>
    <property type="match status" value="1"/>
</dbReference>
<name>A0A8T1XVB4_ARASU</name>
<evidence type="ECO:0000313" key="2">
    <source>
        <dbReference type="EMBL" id="KAG7538145.1"/>
    </source>
</evidence>
<dbReference type="OrthoDB" id="1040048at2759"/>
<sequence length="422" mass="47950">MDRISQLPDELLLRILSNLPCANNVMTTMVLSKRWQFLWMLVPKLIYDDTYKNIKRIRFIRFVDRSLLLHEGPVLETLHFKLGKKCGAEDIRVWIRAADKRCARELIIEIYNSSGTHTPVTLPRSLYKCCRMLVALKLSNAILVDVSSPISFPSLKKLSLISMKYPDDNFVNMLLSGCPVLEDLQVKLCPDDNVVILCVRVPHLKSLFVNKSREIDTTDDGLVIDAPSLECMKIIDNSGGFCVVENNMPKIVKAHVDSSGQQFLLLKSITSAKRLNLCILTSENVYPVGSVVFHRLVHLTLGTCDTGWLDLLMCVLRDSPNLRALKLEQCHAPEDEEEPRPSWSEPCSVPECLLSSLETLEWTKYEGTKEEKEVVAFILRNGNFLKKVTINPNFIHIKKLAVMMKELLFLPRCSSSCRLAFD</sequence>
<keyword evidence="3" id="KW-1185">Reference proteome</keyword>
<organism evidence="2 3">
    <name type="scientific">Arabidopsis suecica</name>
    <name type="common">Swedish thale-cress</name>
    <name type="synonym">Cardaminopsis suecica</name>
    <dbReference type="NCBI Taxonomy" id="45249"/>
    <lineage>
        <taxon>Eukaryota</taxon>
        <taxon>Viridiplantae</taxon>
        <taxon>Streptophyta</taxon>
        <taxon>Embryophyta</taxon>
        <taxon>Tracheophyta</taxon>
        <taxon>Spermatophyta</taxon>
        <taxon>Magnoliopsida</taxon>
        <taxon>eudicotyledons</taxon>
        <taxon>Gunneridae</taxon>
        <taxon>Pentapetalae</taxon>
        <taxon>rosids</taxon>
        <taxon>malvids</taxon>
        <taxon>Brassicales</taxon>
        <taxon>Brassicaceae</taxon>
        <taxon>Camelineae</taxon>
        <taxon>Arabidopsis</taxon>
    </lineage>
</organism>
<comment type="caution">
    <text evidence="2">The sequence shown here is derived from an EMBL/GenBank/DDBJ whole genome shotgun (WGS) entry which is preliminary data.</text>
</comment>
<accession>A0A8T1XVB4</accession>